<accession>A0ABW4JPU2</accession>
<evidence type="ECO:0000313" key="2">
    <source>
        <dbReference type="EMBL" id="MFD1677170.1"/>
    </source>
</evidence>
<dbReference type="PANTHER" id="PTHR43682:SF1">
    <property type="entry name" value="LACTATE UTILIZATION PROTEIN C"/>
    <property type="match status" value="1"/>
</dbReference>
<evidence type="ECO:0000313" key="3">
    <source>
        <dbReference type="Proteomes" id="UP001597079"/>
    </source>
</evidence>
<dbReference type="InterPro" id="IPR024185">
    <property type="entry name" value="FTHF_cligase-like_sf"/>
</dbReference>
<protein>
    <submittedName>
        <fullName evidence="2">Lactate utilization protein C</fullName>
    </submittedName>
</protein>
<keyword evidence="3" id="KW-1185">Reference proteome</keyword>
<dbReference type="PANTHER" id="PTHR43682">
    <property type="entry name" value="LACTATE UTILIZATION PROTEIN C"/>
    <property type="match status" value="1"/>
</dbReference>
<dbReference type="InterPro" id="IPR037171">
    <property type="entry name" value="NagB/RpiA_transferase-like"/>
</dbReference>
<organism evidence="2 3">
    <name type="scientific">Alicyclobacillus fodiniaquatilis</name>
    <dbReference type="NCBI Taxonomy" id="1661150"/>
    <lineage>
        <taxon>Bacteria</taxon>
        <taxon>Bacillati</taxon>
        <taxon>Bacillota</taxon>
        <taxon>Bacilli</taxon>
        <taxon>Bacillales</taxon>
        <taxon>Alicyclobacillaceae</taxon>
        <taxon>Alicyclobacillus</taxon>
    </lineage>
</organism>
<dbReference type="EMBL" id="JBHUCX010000087">
    <property type="protein sequence ID" value="MFD1677170.1"/>
    <property type="molecule type" value="Genomic_DNA"/>
</dbReference>
<feature type="domain" description="LUD" evidence="1">
    <location>
        <begin position="17"/>
        <end position="193"/>
    </location>
</feature>
<reference evidence="3" key="1">
    <citation type="journal article" date="2019" name="Int. J. Syst. Evol. Microbiol.">
        <title>The Global Catalogue of Microorganisms (GCM) 10K type strain sequencing project: providing services to taxonomists for standard genome sequencing and annotation.</title>
        <authorList>
            <consortium name="The Broad Institute Genomics Platform"/>
            <consortium name="The Broad Institute Genome Sequencing Center for Infectious Disease"/>
            <person name="Wu L."/>
            <person name="Ma J."/>
        </authorList>
    </citation>
    <scope>NUCLEOTIDE SEQUENCE [LARGE SCALE GENOMIC DNA]</scope>
    <source>
        <strain evidence="3">CGMCC 1.12286</strain>
    </source>
</reference>
<name>A0ABW4JPU2_9BACL</name>
<dbReference type="SUPFAM" id="SSF100950">
    <property type="entry name" value="NagB/RpiA/CoA transferase-like"/>
    <property type="match status" value="1"/>
</dbReference>
<dbReference type="RefSeq" id="WP_377945085.1">
    <property type="nucleotide sequence ID" value="NZ_JBHUCX010000087.1"/>
</dbReference>
<dbReference type="Gene3D" id="3.40.50.10420">
    <property type="entry name" value="NagB/RpiA/CoA transferase-like"/>
    <property type="match status" value="1"/>
</dbReference>
<dbReference type="Pfam" id="PF02589">
    <property type="entry name" value="LUD_dom"/>
    <property type="match status" value="1"/>
</dbReference>
<dbReference type="InterPro" id="IPR003741">
    <property type="entry name" value="LUD_dom"/>
</dbReference>
<evidence type="ECO:0000259" key="1">
    <source>
        <dbReference type="Pfam" id="PF02589"/>
    </source>
</evidence>
<gene>
    <name evidence="2" type="ORF">ACFSB2_21075</name>
</gene>
<comment type="caution">
    <text evidence="2">The sequence shown here is derived from an EMBL/GenBank/DDBJ whole genome shotgun (WGS) entry which is preliminary data.</text>
</comment>
<dbReference type="Proteomes" id="UP001597079">
    <property type="component" value="Unassembled WGS sequence"/>
</dbReference>
<sequence length="196" mass="21263">MPEFWADRTMTQEACTARFVEQFSALGGEIQTFASVEALKDGLEACLQELCADLIGAWGQAADWPLDVEDVLQKWNAIRWDESTVTQFASVQVGITSCAYAIADTGTLVMMSSQDQGRSVHLISAVHLVVMTADQIRLRLGEVFADVQKLGETAPDQVPASIHFVSGPSRSSDIENDQSIGVHGPARVIILLLDAQ</sequence>
<proteinExistence type="predicted"/>